<organism evidence="2 3">
    <name type="scientific">Coemansia erecta</name>
    <dbReference type="NCBI Taxonomy" id="147472"/>
    <lineage>
        <taxon>Eukaryota</taxon>
        <taxon>Fungi</taxon>
        <taxon>Fungi incertae sedis</taxon>
        <taxon>Zoopagomycota</taxon>
        <taxon>Kickxellomycotina</taxon>
        <taxon>Kickxellomycetes</taxon>
        <taxon>Kickxellales</taxon>
        <taxon>Kickxellaceae</taxon>
        <taxon>Coemansia</taxon>
    </lineage>
</organism>
<feature type="signal peptide" evidence="1">
    <location>
        <begin position="1"/>
        <end position="19"/>
    </location>
</feature>
<evidence type="ECO:0000313" key="2">
    <source>
        <dbReference type="EMBL" id="KAJ1722808.1"/>
    </source>
</evidence>
<gene>
    <name evidence="2" type="ORF">LPJ53_002822</name>
</gene>
<dbReference type="OrthoDB" id="5576068at2759"/>
<protein>
    <submittedName>
        <fullName evidence="2">Uncharacterized protein</fullName>
    </submittedName>
</protein>
<keyword evidence="1" id="KW-0732">Signal</keyword>
<dbReference type="AlphaFoldDB" id="A0A9W7Y236"/>
<comment type="caution">
    <text evidence="2">The sequence shown here is derived from an EMBL/GenBank/DDBJ whole genome shotgun (WGS) entry which is preliminary data.</text>
</comment>
<dbReference type="EMBL" id="JANBOJ010000094">
    <property type="protein sequence ID" value="KAJ1722808.1"/>
    <property type="molecule type" value="Genomic_DNA"/>
</dbReference>
<evidence type="ECO:0000256" key="1">
    <source>
        <dbReference type="SAM" id="SignalP"/>
    </source>
</evidence>
<reference evidence="2" key="1">
    <citation type="submission" date="2022-07" db="EMBL/GenBank/DDBJ databases">
        <title>Phylogenomic reconstructions and comparative analyses of Kickxellomycotina fungi.</title>
        <authorList>
            <person name="Reynolds N.K."/>
            <person name="Stajich J.E."/>
            <person name="Barry K."/>
            <person name="Grigoriev I.V."/>
            <person name="Crous P."/>
            <person name="Smith M.E."/>
        </authorList>
    </citation>
    <scope>NUCLEOTIDE SEQUENCE</scope>
    <source>
        <strain evidence="2">NBRC 32514</strain>
    </source>
</reference>
<feature type="chain" id="PRO_5040998879" evidence="1">
    <location>
        <begin position="20"/>
        <end position="109"/>
    </location>
</feature>
<name>A0A9W7Y236_9FUNG</name>
<sequence>MFVSKVSTAIAFAAVAAYAADVAKPAAAVAAERNVVAAGGDHDRVYLTVTAPNVVQPAQIVAQPSVVQNAGSAEPTVTETVTNGAGSAFGSLGMGAVALVGSVFAASYF</sequence>
<evidence type="ECO:0000313" key="3">
    <source>
        <dbReference type="Proteomes" id="UP001149813"/>
    </source>
</evidence>
<dbReference type="Proteomes" id="UP001149813">
    <property type="component" value="Unassembled WGS sequence"/>
</dbReference>
<accession>A0A9W7Y236</accession>
<keyword evidence="3" id="KW-1185">Reference proteome</keyword>
<proteinExistence type="predicted"/>